<dbReference type="AlphaFoldDB" id="A0ABC7ZRZ7"/>
<protein>
    <recommendedName>
        <fullName evidence="3">Secreted protein</fullName>
    </recommendedName>
</protein>
<proteinExistence type="predicted"/>
<gene>
    <name evidence="1" type="ORF">ECRM12581_10175</name>
</gene>
<reference evidence="1 2" key="1">
    <citation type="journal article" date="2014" name="Genome Announc.">
        <title>Complete Genome Sequences of Two Escherichia coli O145:H28 Outbreak Strains of Food Origin.</title>
        <authorList>
            <person name="Cooper K.K."/>
            <person name="Mandrell R.E."/>
            <person name="Louie J.W."/>
            <person name="Korlach J."/>
            <person name="Clark T.A."/>
            <person name="Parker C.T."/>
            <person name="Huynh S."/>
            <person name="Chain P.S."/>
            <person name="Ahmed S."/>
            <person name="Carter M.Q."/>
        </authorList>
    </citation>
    <scope>NUCLEOTIDE SEQUENCE [LARGE SCALE GENOMIC DNA]</scope>
    <source>
        <strain evidence="1 2">RM12581</strain>
    </source>
</reference>
<evidence type="ECO:0000313" key="1">
    <source>
        <dbReference type="EMBL" id="AHY70565.1"/>
    </source>
</evidence>
<dbReference type="Proteomes" id="UP000025231">
    <property type="component" value="Chromosome"/>
</dbReference>
<sequence length="102" mass="11196">MHTSFNRSCSSFLCLMASSINVLSPVITPISKRSSDVLALHDNFSIIASSTMNFVMRCLVPPGDVNQLTINAGYRESTHNTVFGFNCSACAEPHSPHHKIHF</sequence>
<evidence type="ECO:0008006" key="3">
    <source>
        <dbReference type="Google" id="ProtNLM"/>
    </source>
</evidence>
<dbReference type="EMBL" id="CP007136">
    <property type="protein sequence ID" value="AHY70565.1"/>
    <property type="molecule type" value="Genomic_DNA"/>
</dbReference>
<evidence type="ECO:0000313" key="2">
    <source>
        <dbReference type="Proteomes" id="UP000025231"/>
    </source>
</evidence>
<accession>A0ABC7ZRZ7</accession>
<organism evidence="1 2">
    <name type="scientific">Escherichia coli O145:H28 (strain RM12581)</name>
    <dbReference type="NCBI Taxonomy" id="1248823"/>
    <lineage>
        <taxon>Bacteria</taxon>
        <taxon>Pseudomonadati</taxon>
        <taxon>Pseudomonadota</taxon>
        <taxon>Gammaproteobacteria</taxon>
        <taxon>Enterobacterales</taxon>
        <taxon>Enterobacteriaceae</taxon>
        <taxon>Escherichia</taxon>
    </lineage>
</organism>
<name>A0ABC7ZRZ7_ECOLR</name>